<comment type="function">
    <text evidence="2">Binds to DNA and alters its conformation. May be involved in regulation of gene expression, nucleoid organization and DNA protection.</text>
</comment>
<name>B2A301_NATTJ</name>
<comment type="similarity">
    <text evidence="2">Belongs to the YbaB/EbfC family.</text>
</comment>
<dbReference type="InParanoid" id="B2A301"/>
<dbReference type="RefSeq" id="WP_012446506.1">
    <property type="nucleotide sequence ID" value="NC_010718.1"/>
</dbReference>
<dbReference type="PIRSF" id="PIRSF004555">
    <property type="entry name" value="UCP004555"/>
    <property type="match status" value="1"/>
</dbReference>
<dbReference type="Proteomes" id="UP000001683">
    <property type="component" value="Chromosome"/>
</dbReference>
<gene>
    <name evidence="4" type="ordered locus">Nther_0016</name>
</gene>
<evidence type="ECO:0000256" key="1">
    <source>
        <dbReference type="ARBA" id="ARBA00023125"/>
    </source>
</evidence>
<dbReference type="GO" id="GO:0005829">
    <property type="term" value="C:cytosol"/>
    <property type="evidence" value="ECO:0007669"/>
    <property type="project" value="TreeGrafter"/>
</dbReference>
<dbReference type="HAMAP" id="MF_00274">
    <property type="entry name" value="DNA_YbaB_EbfC"/>
    <property type="match status" value="1"/>
</dbReference>
<accession>B2A301</accession>
<dbReference type="PANTHER" id="PTHR33449">
    <property type="entry name" value="NUCLEOID-ASSOCIATED PROTEIN YBAB"/>
    <property type="match status" value="1"/>
</dbReference>
<dbReference type="GO" id="GO:0043590">
    <property type="term" value="C:bacterial nucleoid"/>
    <property type="evidence" value="ECO:0007669"/>
    <property type="project" value="UniProtKB-UniRule"/>
</dbReference>
<comment type="subunit">
    <text evidence="2">Homodimer.</text>
</comment>
<keyword evidence="1 2" id="KW-0238">DNA-binding</keyword>
<dbReference type="GO" id="GO:0003677">
    <property type="term" value="F:DNA binding"/>
    <property type="evidence" value="ECO:0007669"/>
    <property type="project" value="UniProtKB-UniRule"/>
</dbReference>
<evidence type="ECO:0000256" key="2">
    <source>
        <dbReference type="HAMAP-Rule" id="MF_00274"/>
    </source>
</evidence>
<sequence length="105" mass="11459">MGGKMQKMMKQVQKMQSEMQKVQEELKDQTRTGTAGGGAVEATVNGHKEVVDISIDPDVIDPEDSEMLEDLIMAAVNDGLKNVDEMVSEEMKKVTGGMDLPPGMF</sequence>
<evidence type="ECO:0000313" key="5">
    <source>
        <dbReference type="Proteomes" id="UP000001683"/>
    </source>
</evidence>
<proteinExistence type="inferred from homology"/>
<dbReference type="SUPFAM" id="SSF82607">
    <property type="entry name" value="YbaB-like"/>
    <property type="match status" value="1"/>
</dbReference>
<evidence type="ECO:0000313" key="4">
    <source>
        <dbReference type="EMBL" id="ACB83615.1"/>
    </source>
</evidence>
<dbReference type="eggNOG" id="COG0718">
    <property type="taxonomic scope" value="Bacteria"/>
</dbReference>
<reference evidence="4 5" key="1">
    <citation type="submission" date="2008-04" db="EMBL/GenBank/DDBJ databases">
        <title>Complete sequence of chromosome of Natranaerobius thermophilus JW/NM-WN-LF.</title>
        <authorList>
            <consortium name="US DOE Joint Genome Institute"/>
            <person name="Copeland A."/>
            <person name="Lucas S."/>
            <person name="Lapidus A."/>
            <person name="Glavina del Rio T."/>
            <person name="Dalin E."/>
            <person name="Tice H."/>
            <person name="Bruce D."/>
            <person name="Goodwin L."/>
            <person name="Pitluck S."/>
            <person name="Chertkov O."/>
            <person name="Brettin T."/>
            <person name="Detter J.C."/>
            <person name="Han C."/>
            <person name="Kuske C.R."/>
            <person name="Schmutz J."/>
            <person name="Larimer F."/>
            <person name="Land M."/>
            <person name="Hauser L."/>
            <person name="Kyrpides N."/>
            <person name="Lykidis A."/>
            <person name="Mesbah N.M."/>
            <person name="Wiegel J."/>
        </authorList>
    </citation>
    <scope>NUCLEOTIDE SEQUENCE [LARGE SCALE GENOMIC DNA]</scope>
    <source>
        <strain evidence="5">ATCC BAA-1301 / DSM 18059 / JW/NM-WN-LF</strain>
    </source>
</reference>
<feature type="compositionally biased region" description="Basic and acidic residues" evidence="3">
    <location>
        <begin position="21"/>
        <end position="30"/>
    </location>
</feature>
<dbReference type="Gene3D" id="3.30.1310.10">
    <property type="entry name" value="Nucleoid-associated protein YbaB-like domain"/>
    <property type="match status" value="1"/>
</dbReference>
<reference evidence="4 5" key="2">
    <citation type="journal article" date="2011" name="J. Bacteriol.">
        <title>Complete genome sequence of the anaerobic, halophilic alkalithermophile Natranaerobius thermophilus JW/NM-WN-LF.</title>
        <authorList>
            <person name="Zhao B."/>
            <person name="Mesbah N.M."/>
            <person name="Dalin E."/>
            <person name="Goodwin L."/>
            <person name="Nolan M."/>
            <person name="Pitluck S."/>
            <person name="Chertkov O."/>
            <person name="Brettin T.S."/>
            <person name="Han J."/>
            <person name="Larimer F.W."/>
            <person name="Land M.L."/>
            <person name="Hauser L."/>
            <person name="Kyrpides N."/>
            <person name="Wiegel J."/>
        </authorList>
    </citation>
    <scope>NUCLEOTIDE SEQUENCE [LARGE SCALE GENOMIC DNA]</scope>
    <source>
        <strain evidence="5">ATCC BAA-1301 / DSM 18059 / JW/NM-WN-LF</strain>
    </source>
</reference>
<keyword evidence="2" id="KW-0963">Cytoplasm</keyword>
<dbReference type="NCBIfam" id="TIGR00103">
    <property type="entry name" value="DNA_YbaB_EbfC"/>
    <property type="match status" value="1"/>
</dbReference>
<dbReference type="FunCoup" id="B2A301">
    <property type="interactions" value="258"/>
</dbReference>
<dbReference type="KEGG" id="nth:Nther_0016"/>
<feature type="compositionally biased region" description="Low complexity" evidence="3">
    <location>
        <begin position="1"/>
        <end position="20"/>
    </location>
</feature>
<dbReference type="EMBL" id="CP001034">
    <property type="protein sequence ID" value="ACB83615.1"/>
    <property type="molecule type" value="Genomic_DNA"/>
</dbReference>
<dbReference type="HOGENOM" id="CLU_140930_1_0_9"/>
<dbReference type="InterPro" id="IPR004401">
    <property type="entry name" value="YbaB/EbfC"/>
</dbReference>
<dbReference type="AlphaFoldDB" id="B2A301"/>
<evidence type="ECO:0000256" key="3">
    <source>
        <dbReference type="SAM" id="MobiDB-lite"/>
    </source>
</evidence>
<dbReference type="OrthoDB" id="9795263at2"/>
<protein>
    <recommendedName>
        <fullName evidence="2">Nucleoid-associated protein Nther_0016</fullName>
    </recommendedName>
</protein>
<dbReference type="InterPro" id="IPR036894">
    <property type="entry name" value="YbaB-like_sf"/>
</dbReference>
<feature type="region of interest" description="Disordered" evidence="3">
    <location>
        <begin position="1"/>
        <end position="43"/>
    </location>
</feature>
<comment type="subcellular location">
    <subcellularLocation>
        <location evidence="2">Cytoplasm</location>
        <location evidence="2">Nucleoid</location>
    </subcellularLocation>
</comment>
<dbReference type="Pfam" id="PF02575">
    <property type="entry name" value="YbaB_DNA_bd"/>
    <property type="match status" value="1"/>
</dbReference>
<keyword evidence="5" id="KW-1185">Reference proteome</keyword>
<dbReference type="STRING" id="457570.Nther_0016"/>
<organism evidence="4 5">
    <name type="scientific">Natranaerobius thermophilus (strain ATCC BAA-1301 / DSM 18059 / JW/NM-WN-LF)</name>
    <dbReference type="NCBI Taxonomy" id="457570"/>
    <lineage>
        <taxon>Bacteria</taxon>
        <taxon>Bacillati</taxon>
        <taxon>Bacillota</taxon>
        <taxon>Clostridia</taxon>
        <taxon>Natranaerobiales</taxon>
        <taxon>Natranaerobiaceae</taxon>
        <taxon>Natranaerobius</taxon>
    </lineage>
</organism>
<dbReference type="PANTHER" id="PTHR33449:SF1">
    <property type="entry name" value="NUCLEOID-ASSOCIATED PROTEIN YBAB"/>
    <property type="match status" value="1"/>
</dbReference>